<proteinExistence type="predicted"/>
<dbReference type="EMBL" id="JACVDC010000019">
    <property type="protein sequence ID" value="MBC9796043.1"/>
    <property type="molecule type" value="Genomic_DNA"/>
</dbReference>
<dbReference type="InterPro" id="IPR001789">
    <property type="entry name" value="Sig_transdc_resp-reg_receiver"/>
</dbReference>
<gene>
    <name evidence="4" type="ORF">IBL28_08705</name>
</gene>
<name>A0A926Q202_9FLAO</name>
<evidence type="ECO:0000313" key="4">
    <source>
        <dbReference type="EMBL" id="MBC9796043.1"/>
    </source>
</evidence>
<dbReference type="CDD" id="cd00156">
    <property type="entry name" value="REC"/>
    <property type="match status" value="1"/>
</dbReference>
<comment type="caution">
    <text evidence="4">The sequence shown here is derived from an EMBL/GenBank/DDBJ whole genome shotgun (WGS) entry which is preliminary data.</text>
</comment>
<protein>
    <submittedName>
        <fullName evidence="4">Response regulator transcription factor</fullName>
    </submittedName>
</protein>
<reference evidence="4 5" key="1">
    <citation type="submission" date="2020-09" db="EMBL/GenBank/DDBJ databases">
        <title>Sinomicrobium weinanense sp. nov., a halophilic bacteria isolated from saline-alkali soil.</title>
        <authorList>
            <person name="Wu P."/>
            <person name="Ren H."/>
            <person name="Mei Y."/>
            <person name="Liang Y."/>
            <person name="Chen Z."/>
        </authorList>
    </citation>
    <scope>NUCLEOTIDE SEQUENCE [LARGE SCALE GENOMIC DNA]</scope>
    <source>
        <strain evidence="4 5">FJxs</strain>
    </source>
</reference>
<dbReference type="Gene3D" id="3.40.50.2300">
    <property type="match status" value="1"/>
</dbReference>
<dbReference type="SUPFAM" id="SSF52172">
    <property type="entry name" value="CheY-like"/>
    <property type="match status" value="1"/>
</dbReference>
<dbReference type="RefSeq" id="WP_187965190.1">
    <property type="nucleotide sequence ID" value="NZ_JACVDC010000019.1"/>
</dbReference>
<evidence type="ECO:0000256" key="2">
    <source>
        <dbReference type="PROSITE-ProRule" id="PRU00169"/>
    </source>
</evidence>
<organism evidence="4 5">
    <name type="scientific">Sinomicrobium weinanense</name>
    <dbReference type="NCBI Taxonomy" id="2842200"/>
    <lineage>
        <taxon>Bacteria</taxon>
        <taxon>Pseudomonadati</taxon>
        <taxon>Bacteroidota</taxon>
        <taxon>Flavobacteriia</taxon>
        <taxon>Flavobacteriales</taxon>
        <taxon>Flavobacteriaceae</taxon>
        <taxon>Sinomicrobium</taxon>
    </lineage>
</organism>
<dbReference type="PANTHER" id="PTHR43547">
    <property type="entry name" value="TWO-COMPONENT HISTIDINE KINASE"/>
    <property type="match status" value="1"/>
</dbReference>
<keyword evidence="1 2" id="KW-0597">Phosphoprotein</keyword>
<accession>A0A926Q202</accession>
<dbReference type="Pfam" id="PF00072">
    <property type="entry name" value="Response_reg"/>
    <property type="match status" value="1"/>
</dbReference>
<dbReference type="InterPro" id="IPR011006">
    <property type="entry name" value="CheY-like_superfamily"/>
</dbReference>
<keyword evidence="5" id="KW-1185">Reference proteome</keyword>
<dbReference type="SMART" id="SM00448">
    <property type="entry name" value="REC"/>
    <property type="match status" value="1"/>
</dbReference>
<dbReference type="Proteomes" id="UP000653730">
    <property type="component" value="Unassembled WGS sequence"/>
</dbReference>
<dbReference type="AlphaFoldDB" id="A0A926Q202"/>
<evidence type="ECO:0000256" key="1">
    <source>
        <dbReference type="ARBA" id="ARBA00022553"/>
    </source>
</evidence>
<evidence type="ECO:0000313" key="5">
    <source>
        <dbReference type="Proteomes" id="UP000653730"/>
    </source>
</evidence>
<dbReference type="GO" id="GO:0000155">
    <property type="term" value="F:phosphorelay sensor kinase activity"/>
    <property type="evidence" value="ECO:0007669"/>
    <property type="project" value="TreeGrafter"/>
</dbReference>
<evidence type="ECO:0000259" key="3">
    <source>
        <dbReference type="PROSITE" id="PS50110"/>
    </source>
</evidence>
<feature type="domain" description="Response regulatory" evidence="3">
    <location>
        <begin position="23"/>
        <end position="139"/>
    </location>
</feature>
<dbReference type="PROSITE" id="PS50110">
    <property type="entry name" value="RESPONSE_REGULATORY"/>
    <property type="match status" value="1"/>
</dbReference>
<dbReference type="PANTHER" id="PTHR43547:SF2">
    <property type="entry name" value="HYBRID SIGNAL TRANSDUCTION HISTIDINE KINASE C"/>
    <property type="match status" value="1"/>
</dbReference>
<feature type="modified residue" description="4-aspartylphosphate" evidence="2">
    <location>
        <position position="72"/>
    </location>
</feature>
<sequence>MTEINENTLLSGVKGGPDGSRPTILVIEDNLMMLRTLTLILNKQGYKVVEARNGKEALMALKEQHYDLVLTDLMLPYANGYEIIGKLKENIEQRQIPVIILSAVHDEEAVLDGFGIGADDYVKKPFTPGELLSRVSRLIDK</sequence>